<keyword evidence="8" id="KW-0547">Nucleotide-binding</keyword>
<dbReference type="Gene3D" id="1.10.287.130">
    <property type="match status" value="1"/>
</dbReference>
<dbReference type="PROSITE" id="PS50109">
    <property type="entry name" value="HIS_KIN"/>
    <property type="match status" value="1"/>
</dbReference>
<dbReference type="EMBL" id="RBZP01000015">
    <property type="protein sequence ID" value="RKQ30911.1"/>
    <property type="molecule type" value="Genomic_DNA"/>
</dbReference>
<keyword evidence="10" id="KW-0067">ATP-binding</keyword>
<dbReference type="OrthoDB" id="9786919at2"/>
<dbReference type="PANTHER" id="PTHR45528:SF12">
    <property type="entry name" value="SENSOR HISTIDINE KINASE ARSS"/>
    <property type="match status" value="1"/>
</dbReference>
<dbReference type="CDD" id="cd00075">
    <property type="entry name" value="HATPase"/>
    <property type="match status" value="1"/>
</dbReference>
<evidence type="ECO:0000256" key="13">
    <source>
        <dbReference type="ARBA" id="ARBA00023136"/>
    </source>
</evidence>
<dbReference type="AlphaFoldDB" id="A0A494ZWX9"/>
<dbReference type="CDD" id="cd06225">
    <property type="entry name" value="HAMP"/>
    <property type="match status" value="1"/>
</dbReference>
<dbReference type="InterPro" id="IPR036097">
    <property type="entry name" value="HisK_dim/P_sf"/>
</dbReference>
<dbReference type="Pfam" id="PF02518">
    <property type="entry name" value="HATPase_c"/>
    <property type="match status" value="1"/>
</dbReference>
<dbReference type="Pfam" id="PF00512">
    <property type="entry name" value="HisKA"/>
    <property type="match status" value="1"/>
</dbReference>
<dbReference type="SMART" id="SM00388">
    <property type="entry name" value="HisKA"/>
    <property type="match status" value="1"/>
</dbReference>
<evidence type="ECO:0000256" key="3">
    <source>
        <dbReference type="ARBA" id="ARBA00012438"/>
    </source>
</evidence>
<evidence type="ECO:0000256" key="11">
    <source>
        <dbReference type="ARBA" id="ARBA00022989"/>
    </source>
</evidence>
<evidence type="ECO:0000256" key="4">
    <source>
        <dbReference type="ARBA" id="ARBA00022475"/>
    </source>
</evidence>
<keyword evidence="9 17" id="KW-0418">Kinase</keyword>
<evidence type="ECO:0000313" key="18">
    <source>
        <dbReference type="Proteomes" id="UP000269301"/>
    </source>
</evidence>
<keyword evidence="18" id="KW-1185">Reference proteome</keyword>
<keyword evidence="11 14" id="KW-1133">Transmembrane helix</keyword>
<dbReference type="InterPro" id="IPR003661">
    <property type="entry name" value="HisK_dim/P_dom"/>
</dbReference>
<name>A0A494ZWX9_9BACI</name>
<evidence type="ECO:0000256" key="10">
    <source>
        <dbReference type="ARBA" id="ARBA00022840"/>
    </source>
</evidence>
<keyword evidence="4" id="KW-1003">Cell membrane</keyword>
<dbReference type="InterPro" id="IPR036890">
    <property type="entry name" value="HATPase_C_sf"/>
</dbReference>
<dbReference type="RefSeq" id="WP_121205322.1">
    <property type="nucleotide sequence ID" value="NZ_RBZP01000015.1"/>
</dbReference>
<sequence length="450" mass="51126">MKLKTKIQVFSSVFMLVLVLMANTSIYFFFYKMSANTELEELEVVTNDVIKALNDNPTIDPGDLLKAYLPANGMIRVVLESEVAMLESMRSEDYRALGWEFSQSESKEIVSKKDAPDIAVIQKPMIWATGNHKGEIVTIQVSNHMVSLHETMNTLLYVLGILSIIMLIPVIIASSVLSQFLLKPIQNLIKTMKGNTQQGNWQKINVENRTHDEIYEMEKTFNEMIDYLKTSYEKQEMFVSDASHELKTPIQIIKSYAQLLERRGTANPEVTKESIEAIDTEAERMKKLVEQMLSLAKNQQINYSEKVNVKEIIEETVSMFRGIHDRDLKLIMDNSDLVIPGNSDQLEQVIYILIDNAIKYSKEAIEIQAYQQDDYAVFRVKDYGQGISKEEQERIFDRFYRVDKARSRDTGGTGLGLAIAKSIAESHGGSLSVESKLGEGSTFTLRLSLI</sequence>
<dbReference type="Gene3D" id="6.10.340.10">
    <property type="match status" value="1"/>
</dbReference>
<comment type="caution">
    <text evidence="17">The sequence shown here is derived from an EMBL/GenBank/DDBJ whole genome shotgun (WGS) entry which is preliminary data.</text>
</comment>
<dbReference type="GO" id="GO:0005886">
    <property type="term" value="C:plasma membrane"/>
    <property type="evidence" value="ECO:0007669"/>
    <property type="project" value="UniProtKB-SubCell"/>
</dbReference>
<dbReference type="InterPro" id="IPR050398">
    <property type="entry name" value="HssS/ArlS-like"/>
</dbReference>
<evidence type="ECO:0000313" key="17">
    <source>
        <dbReference type="EMBL" id="RKQ30911.1"/>
    </source>
</evidence>
<dbReference type="FunFam" id="1.10.287.130:FF:000001">
    <property type="entry name" value="Two-component sensor histidine kinase"/>
    <property type="match status" value="1"/>
</dbReference>
<comment type="subcellular location">
    <subcellularLocation>
        <location evidence="2">Cell membrane</location>
        <topology evidence="2">Multi-pass membrane protein</topology>
    </subcellularLocation>
</comment>
<feature type="domain" description="HAMP" evidence="16">
    <location>
        <begin position="179"/>
        <end position="233"/>
    </location>
</feature>
<protein>
    <recommendedName>
        <fullName evidence="3">histidine kinase</fullName>
        <ecNumber evidence="3">2.7.13.3</ecNumber>
    </recommendedName>
</protein>
<keyword evidence="7 14" id="KW-0812">Transmembrane</keyword>
<dbReference type="InterPro" id="IPR003594">
    <property type="entry name" value="HATPase_dom"/>
</dbReference>
<dbReference type="Gene3D" id="3.30.565.10">
    <property type="entry name" value="Histidine kinase-like ATPase, C-terminal domain"/>
    <property type="match status" value="1"/>
</dbReference>
<evidence type="ECO:0000256" key="1">
    <source>
        <dbReference type="ARBA" id="ARBA00000085"/>
    </source>
</evidence>
<organism evidence="17 18">
    <name type="scientific">Oceanobacillus halophilus</name>
    <dbReference type="NCBI Taxonomy" id="930130"/>
    <lineage>
        <taxon>Bacteria</taxon>
        <taxon>Bacillati</taxon>
        <taxon>Bacillota</taxon>
        <taxon>Bacilli</taxon>
        <taxon>Bacillales</taxon>
        <taxon>Bacillaceae</taxon>
        <taxon>Oceanobacillus</taxon>
    </lineage>
</organism>
<feature type="transmembrane region" description="Helical" evidence="14">
    <location>
        <begin position="155"/>
        <end position="182"/>
    </location>
</feature>
<proteinExistence type="predicted"/>
<dbReference type="GO" id="GO:0000155">
    <property type="term" value="F:phosphorelay sensor kinase activity"/>
    <property type="evidence" value="ECO:0007669"/>
    <property type="project" value="InterPro"/>
</dbReference>
<keyword evidence="12" id="KW-0902">Two-component regulatory system</keyword>
<dbReference type="SMART" id="SM00387">
    <property type="entry name" value="HATPase_c"/>
    <property type="match status" value="1"/>
</dbReference>
<dbReference type="InterPro" id="IPR004358">
    <property type="entry name" value="Sig_transdc_His_kin-like_C"/>
</dbReference>
<dbReference type="PANTHER" id="PTHR45528">
    <property type="entry name" value="SENSOR HISTIDINE KINASE CPXA"/>
    <property type="match status" value="1"/>
</dbReference>
<keyword evidence="5" id="KW-0597">Phosphoprotein</keyword>
<dbReference type="GO" id="GO:0005524">
    <property type="term" value="F:ATP binding"/>
    <property type="evidence" value="ECO:0007669"/>
    <property type="project" value="UniProtKB-KW"/>
</dbReference>
<gene>
    <name evidence="17" type="ORF">D8M06_14890</name>
</gene>
<feature type="transmembrane region" description="Helical" evidence="14">
    <location>
        <begin position="7"/>
        <end position="30"/>
    </location>
</feature>
<keyword evidence="6" id="KW-0808">Transferase</keyword>
<dbReference type="Proteomes" id="UP000269301">
    <property type="component" value="Unassembled WGS sequence"/>
</dbReference>
<accession>A0A494ZWX9</accession>
<evidence type="ECO:0000256" key="14">
    <source>
        <dbReference type="SAM" id="Phobius"/>
    </source>
</evidence>
<dbReference type="InterPro" id="IPR005467">
    <property type="entry name" value="His_kinase_dom"/>
</dbReference>
<dbReference type="InterPro" id="IPR003660">
    <property type="entry name" value="HAMP_dom"/>
</dbReference>
<evidence type="ECO:0000256" key="12">
    <source>
        <dbReference type="ARBA" id="ARBA00023012"/>
    </source>
</evidence>
<dbReference type="SUPFAM" id="SSF55874">
    <property type="entry name" value="ATPase domain of HSP90 chaperone/DNA topoisomerase II/histidine kinase"/>
    <property type="match status" value="1"/>
</dbReference>
<reference evidence="17 18" key="1">
    <citation type="journal article" date="2016" name="Int. J. Syst. Evol. Microbiol.">
        <title>Oceanobacillus halophilus sp. nov., a novel moderately halophilic bacterium from a hypersaline lake.</title>
        <authorList>
            <person name="Amoozegar M.A."/>
            <person name="Bagheri M."/>
            <person name="Makhdoumi A."/>
            <person name="Nikou M.M."/>
            <person name="Fazeli S.A.S."/>
            <person name="Schumann P."/>
            <person name="Sproer C."/>
            <person name="Sanchez-Porro C."/>
            <person name="Ventosa A."/>
        </authorList>
    </citation>
    <scope>NUCLEOTIDE SEQUENCE [LARGE SCALE GENOMIC DNA]</scope>
    <source>
        <strain evidence="17 18">DSM 23996</strain>
    </source>
</reference>
<evidence type="ECO:0000256" key="2">
    <source>
        <dbReference type="ARBA" id="ARBA00004651"/>
    </source>
</evidence>
<evidence type="ECO:0000256" key="9">
    <source>
        <dbReference type="ARBA" id="ARBA00022777"/>
    </source>
</evidence>
<dbReference type="PRINTS" id="PR00344">
    <property type="entry name" value="BCTRLSENSOR"/>
</dbReference>
<dbReference type="CDD" id="cd00082">
    <property type="entry name" value="HisKA"/>
    <property type="match status" value="1"/>
</dbReference>
<evidence type="ECO:0000256" key="7">
    <source>
        <dbReference type="ARBA" id="ARBA00022692"/>
    </source>
</evidence>
<dbReference type="EC" id="2.7.13.3" evidence="3"/>
<evidence type="ECO:0000256" key="8">
    <source>
        <dbReference type="ARBA" id="ARBA00022741"/>
    </source>
</evidence>
<comment type="catalytic activity">
    <reaction evidence="1">
        <text>ATP + protein L-histidine = ADP + protein N-phospho-L-histidine.</text>
        <dbReference type="EC" id="2.7.13.3"/>
    </reaction>
</comment>
<evidence type="ECO:0000259" key="16">
    <source>
        <dbReference type="PROSITE" id="PS50885"/>
    </source>
</evidence>
<evidence type="ECO:0000256" key="5">
    <source>
        <dbReference type="ARBA" id="ARBA00022553"/>
    </source>
</evidence>
<dbReference type="PROSITE" id="PS50885">
    <property type="entry name" value="HAMP"/>
    <property type="match status" value="1"/>
</dbReference>
<evidence type="ECO:0000259" key="15">
    <source>
        <dbReference type="PROSITE" id="PS50109"/>
    </source>
</evidence>
<dbReference type="FunFam" id="3.30.565.10:FF:000006">
    <property type="entry name" value="Sensor histidine kinase WalK"/>
    <property type="match status" value="1"/>
</dbReference>
<evidence type="ECO:0000256" key="6">
    <source>
        <dbReference type="ARBA" id="ARBA00022679"/>
    </source>
</evidence>
<dbReference type="SUPFAM" id="SSF47384">
    <property type="entry name" value="Homodimeric domain of signal transducing histidine kinase"/>
    <property type="match status" value="1"/>
</dbReference>
<keyword evidence="13 14" id="KW-0472">Membrane</keyword>
<feature type="domain" description="Histidine kinase" evidence="15">
    <location>
        <begin position="241"/>
        <end position="450"/>
    </location>
</feature>